<keyword evidence="2" id="KW-0812">Transmembrane</keyword>
<keyword evidence="3" id="KW-0732">Signal</keyword>
<evidence type="ECO:0000313" key="5">
    <source>
        <dbReference type="Proteomes" id="UP001291623"/>
    </source>
</evidence>
<accession>A0AAE1RRL0</accession>
<dbReference type="Proteomes" id="UP001291623">
    <property type="component" value="Unassembled WGS sequence"/>
</dbReference>
<feature type="compositionally biased region" description="Polar residues" evidence="1">
    <location>
        <begin position="50"/>
        <end position="82"/>
    </location>
</feature>
<protein>
    <recommendedName>
        <fullName evidence="6">Transmembrane protein</fullName>
    </recommendedName>
</protein>
<feature type="transmembrane region" description="Helical" evidence="2">
    <location>
        <begin position="102"/>
        <end position="126"/>
    </location>
</feature>
<keyword evidence="2" id="KW-0472">Membrane</keyword>
<keyword evidence="2" id="KW-1133">Transmembrane helix</keyword>
<gene>
    <name evidence="4" type="ORF">RND71_025356</name>
</gene>
<comment type="caution">
    <text evidence="4">The sequence shown here is derived from an EMBL/GenBank/DDBJ whole genome shotgun (WGS) entry which is preliminary data.</text>
</comment>
<evidence type="ECO:0008006" key="6">
    <source>
        <dbReference type="Google" id="ProtNLM"/>
    </source>
</evidence>
<evidence type="ECO:0000256" key="1">
    <source>
        <dbReference type="SAM" id="MobiDB-lite"/>
    </source>
</evidence>
<evidence type="ECO:0000256" key="2">
    <source>
        <dbReference type="SAM" id="Phobius"/>
    </source>
</evidence>
<feature type="region of interest" description="Disordered" evidence="1">
    <location>
        <begin position="46"/>
        <end position="98"/>
    </location>
</feature>
<feature type="chain" id="PRO_5042003471" description="Transmembrane protein" evidence="3">
    <location>
        <begin position="20"/>
        <end position="143"/>
    </location>
</feature>
<reference evidence="4" key="1">
    <citation type="submission" date="2023-12" db="EMBL/GenBank/DDBJ databases">
        <title>Genome assembly of Anisodus tanguticus.</title>
        <authorList>
            <person name="Wang Y.-J."/>
        </authorList>
    </citation>
    <scope>NUCLEOTIDE SEQUENCE</scope>
    <source>
        <strain evidence="4">KB-2021</strain>
        <tissue evidence="4">Leaf</tissue>
    </source>
</reference>
<proteinExistence type="predicted"/>
<evidence type="ECO:0000256" key="3">
    <source>
        <dbReference type="SAM" id="SignalP"/>
    </source>
</evidence>
<organism evidence="4 5">
    <name type="scientific">Anisodus tanguticus</name>
    <dbReference type="NCBI Taxonomy" id="243964"/>
    <lineage>
        <taxon>Eukaryota</taxon>
        <taxon>Viridiplantae</taxon>
        <taxon>Streptophyta</taxon>
        <taxon>Embryophyta</taxon>
        <taxon>Tracheophyta</taxon>
        <taxon>Spermatophyta</taxon>
        <taxon>Magnoliopsida</taxon>
        <taxon>eudicotyledons</taxon>
        <taxon>Gunneridae</taxon>
        <taxon>Pentapetalae</taxon>
        <taxon>asterids</taxon>
        <taxon>lamiids</taxon>
        <taxon>Solanales</taxon>
        <taxon>Solanaceae</taxon>
        <taxon>Solanoideae</taxon>
        <taxon>Hyoscyameae</taxon>
        <taxon>Anisodus</taxon>
    </lineage>
</organism>
<name>A0AAE1RRL0_9SOLA</name>
<keyword evidence="5" id="KW-1185">Reference proteome</keyword>
<feature type="signal peptide" evidence="3">
    <location>
        <begin position="1"/>
        <end position="19"/>
    </location>
</feature>
<dbReference type="EMBL" id="JAVYJV010000013">
    <property type="protein sequence ID" value="KAK4356385.1"/>
    <property type="molecule type" value="Genomic_DNA"/>
</dbReference>
<evidence type="ECO:0000313" key="4">
    <source>
        <dbReference type="EMBL" id="KAK4356385.1"/>
    </source>
</evidence>
<dbReference type="PANTHER" id="PTHR35718:SF1">
    <property type="entry name" value="EXPRESSED PROTEIN"/>
    <property type="match status" value="1"/>
</dbReference>
<dbReference type="AlphaFoldDB" id="A0AAE1RRL0"/>
<dbReference type="PANTHER" id="PTHR35718">
    <property type="entry name" value="EXPRESSED PROTEIN"/>
    <property type="match status" value="1"/>
</dbReference>
<sequence>MASCIIVLAVLCIPFIVKAQERSPHGLAYESSVAFSPEAYSFFHPENKKQNTTTSESLCDNNNNTSESSGCSRFPTASSVKSNLARESLSPPGEEGDRRMGAGGMIGVALGFGFVIVLAFGVYYVVVTRKRNASKDSPIQLNV</sequence>